<organism evidence="2 3">
    <name type="scientific">Xenotaenia resolanae</name>
    <dbReference type="NCBI Taxonomy" id="208358"/>
    <lineage>
        <taxon>Eukaryota</taxon>
        <taxon>Metazoa</taxon>
        <taxon>Chordata</taxon>
        <taxon>Craniata</taxon>
        <taxon>Vertebrata</taxon>
        <taxon>Euteleostomi</taxon>
        <taxon>Actinopterygii</taxon>
        <taxon>Neopterygii</taxon>
        <taxon>Teleostei</taxon>
        <taxon>Neoteleostei</taxon>
        <taxon>Acanthomorphata</taxon>
        <taxon>Ovalentaria</taxon>
        <taxon>Atherinomorphae</taxon>
        <taxon>Cyprinodontiformes</taxon>
        <taxon>Goodeidae</taxon>
        <taxon>Xenotaenia</taxon>
    </lineage>
</organism>
<dbReference type="Proteomes" id="UP001444071">
    <property type="component" value="Unassembled WGS sequence"/>
</dbReference>
<dbReference type="EMBL" id="JAHRIM010080915">
    <property type="protein sequence ID" value="MEQ2275110.1"/>
    <property type="molecule type" value="Genomic_DNA"/>
</dbReference>
<proteinExistence type="predicted"/>
<evidence type="ECO:0000313" key="2">
    <source>
        <dbReference type="EMBL" id="MEQ2275110.1"/>
    </source>
</evidence>
<protein>
    <submittedName>
        <fullName evidence="2">Uncharacterized protein</fullName>
    </submittedName>
</protein>
<reference evidence="2 3" key="1">
    <citation type="submission" date="2021-06" db="EMBL/GenBank/DDBJ databases">
        <authorList>
            <person name="Palmer J.M."/>
        </authorList>
    </citation>
    <scope>NUCLEOTIDE SEQUENCE [LARGE SCALE GENOMIC DNA]</scope>
    <source>
        <strain evidence="2 3">XR_2019</strain>
        <tissue evidence="2">Muscle</tissue>
    </source>
</reference>
<accession>A0ABV0WZP8</accession>
<name>A0ABV0WZP8_9TELE</name>
<feature type="region of interest" description="Disordered" evidence="1">
    <location>
        <begin position="1"/>
        <end position="47"/>
    </location>
</feature>
<keyword evidence="3" id="KW-1185">Reference proteome</keyword>
<gene>
    <name evidence="2" type="ORF">XENORESO_020872</name>
</gene>
<comment type="caution">
    <text evidence="2">The sequence shown here is derived from an EMBL/GenBank/DDBJ whole genome shotgun (WGS) entry which is preliminary data.</text>
</comment>
<feature type="compositionally biased region" description="Basic and acidic residues" evidence="1">
    <location>
        <begin position="29"/>
        <end position="43"/>
    </location>
</feature>
<sequence>MHTHAGTNPRRLAATSRVSPSFSPPSGAEIKEEMSEMERERERNRRRSGFVYRALSSSSSSTAVFREEVIPGEAVACQQPPDAAVPGSVLRCSGRCSKRTRPARSLQARGIAARFQLRLPPTAHARTGTITPPSSFIQSLQ</sequence>
<evidence type="ECO:0000256" key="1">
    <source>
        <dbReference type="SAM" id="MobiDB-lite"/>
    </source>
</evidence>
<evidence type="ECO:0000313" key="3">
    <source>
        <dbReference type="Proteomes" id="UP001444071"/>
    </source>
</evidence>